<evidence type="ECO:0000256" key="1">
    <source>
        <dbReference type="ARBA" id="ARBA00006295"/>
    </source>
</evidence>
<keyword evidence="2" id="KW-0159">Chromosome partition</keyword>
<name>A0A1G8RWP6_9PSED</name>
<dbReference type="STRING" id="89065.SAMN05216605_12381"/>
<dbReference type="SUPFAM" id="SSF109709">
    <property type="entry name" value="KorB DNA-binding domain-like"/>
    <property type="match status" value="1"/>
</dbReference>
<dbReference type="SUPFAM" id="SSF110849">
    <property type="entry name" value="ParB/Sulfiredoxin"/>
    <property type="match status" value="1"/>
</dbReference>
<dbReference type="PANTHER" id="PTHR33375">
    <property type="entry name" value="CHROMOSOME-PARTITIONING PROTEIN PARB-RELATED"/>
    <property type="match status" value="1"/>
</dbReference>
<sequence length="344" mass="37986">MRSSSPIGRPTMVATEEKSSIQGVAVPKTMPEANLRPMSELLSTMGLNEEQAEGEKALERAPVSDSHHVHVPSFDDVKLSGELYPGEYMYLPLTKIVRGKYQPRRVFDPEKLTALANTIADQGLHTAIVVRPLADGTFELIAGERRYLAHQLLRKTSIYVCVRNLDDAEAEVLAVTDNDAREDLSDFERGASYKRLLDQGTVQNQAELARRVGKSMSTISRCLAYFKLPAEVLTMLEADPELIGNRVVAELVSLADKGHAETVITAADKIRCGTSQDSAINWAKGEIRRLASPQAPVPPRQINYKERSQLEVRFDGRKLILTPPKGVDPAEVLAYLEEALKARG</sequence>
<dbReference type="GO" id="GO:0003677">
    <property type="term" value="F:DNA binding"/>
    <property type="evidence" value="ECO:0007669"/>
    <property type="project" value="InterPro"/>
</dbReference>
<dbReference type="OrthoDB" id="8702972at2"/>
<dbReference type="InterPro" id="IPR036086">
    <property type="entry name" value="ParB/Sulfiredoxin_sf"/>
</dbReference>
<gene>
    <name evidence="4" type="ORF">SAMN05216605_12381</name>
</gene>
<keyword evidence="5" id="KW-1185">Reference proteome</keyword>
<reference evidence="5" key="1">
    <citation type="submission" date="2016-10" db="EMBL/GenBank/DDBJ databases">
        <authorList>
            <person name="Varghese N."/>
            <person name="Submissions S."/>
        </authorList>
    </citation>
    <scope>NUCLEOTIDE SEQUENCE [LARGE SCALE GENOMIC DNA]</scope>
    <source>
        <strain evidence="5">ATCC 700689</strain>
    </source>
</reference>
<dbReference type="Gene3D" id="3.90.1530.10">
    <property type="entry name" value="Conserved hypothetical protein from pyrococcus furiosus pfu- 392566-001, ParB domain"/>
    <property type="match status" value="1"/>
</dbReference>
<dbReference type="Pfam" id="PF02195">
    <property type="entry name" value="ParB_N"/>
    <property type="match status" value="1"/>
</dbReference>
<dbReference type="InterPro" id="IPR004437">
    <property type="entry name" value="ParB/RepB/Spo0J"/>
</dbReference>
<evidence type="ECO:0000313" key="4">
    <source>
        <dbReference type="EMBL" id="SDJ21373.1"/>
    </source>
</evidence>
<dbReference type="Pfam" id="PF17762">
    <property type="entry name" value="HTH_ParB"/>
    <property type="match status" value="1"/>
</dbReference>
<dbReference type="InterPro" id="IPR003115">
    <property type="entry name" value="ParB_N"/>
</dbReference>
<proteinExistence type="inferred from homology"/>
<dbReference type="Gene3D" id="1.10.10.2830">
    <property type="match status" value="1"/>
</dbReference>
<dbReference type="Proteomes" id="UP000182894">
    <property type="component" value="Unassembled WGS sequence"/>
</dbReference>
<protein>
    <submittedName>
        <fullName evidence="4">Chromosome partitioning protein, ParB family</fullName>
    </submittedName>
</protein>
<dbReference type="EMBL" id="FNCO01000023">
    <property type="protein sequence ID" value="SDJ21373.1"/>
    <property type="molecule type" value="Genomic_DNA"/>
</dbReference>
<dbReference type="SMART" id="SM00470">
    <property type="entry name" value="ParB"/>
    <property type="match status" value="1"/>
</dbReference>
<accession>A0A1G8RWP6</accession>
<dbReference type="InterPro" id="IPR050336">
    <property type="entry name" value="Chromosome_partition/occlusion"/>
</dbReference>
<dbReference type="GO" id="GO:0007059">
    <property type="term" value="P:chromosome segregation"/>
    <property type="evidence" value="ECO:0007669"/>
    <property type="project" value="UniProtKB-KW"/>
</dbReference>
<evidence type="ECO:0000259" key="3">
    <source>
        <dbReference type="SMART" id="SM00470"/>
    </source>
</evidence>
<dbReference type="GO" id="GO:0005694">
    <property type="term" value="C:chromosome"/>
    <property type="evidence" value="ECO:0007669"/>
    <property type="project" value="TreeGrafter"/>
</dbReference>
<dbReference type="NCBIfam" id="TIGR00180">
    <property type="entry name" value="parB_part"/>
    <property type="match status" value="1"/>
</dbReference>
<feature type="domain" description="ParB-like N-terminal" evidence="3">
    <location>
        <begin position="89"/>
        <end position="179"/>
    </location>
</feature>
<organism evidence="4 5">
    <name type="scientific">Pseudomonas abietaniphila</name>
    <dbReference type="NCBI Taxonomy" id="89065"/>
    <lineage>
        <taxon>Bacteria</taxon>
        <taxon>Pseudomonadati</taxon>
        <taxon>Pseudomonadota</taxon>
        <taxon>Gammaproteobacteria</taxon>
        <taxon>Pseudomonadales</taxon>
        <taxon>Pseudomonadaceae</taxon>
        <taxon>Pseudomonas</taxon>
    </lineage>
</organism>
<dbReference type="AlphaFoldDB" id="A0A1G8RWP6"/>
<comment type="similarity">
    <text evidence="1">Belongs to the ParB family.</text>
</comment>
<evidence type="ECO:0000256" key="2">
    <source>
        <dbReference type="ARBA" id="ARBA00022829"/>
    </source>
</evidence>
<dbReference type="InterPro" id="IPR041468">
    <property type="entry name" value="HTH_ParB/Spo0J"/>
</dbReference>
<evidence type="ECO:0000313" key="5">
    <source>
        <dbReference type="Proteomes" id="UP000182894"/>
    </source>
</evidence>
<dbReference type="PANTHER" id="PTHR33375:SF1">
    <property type="entry name" value="CHROMOSOME-PARTITIONING PROTEIN PARB-RELATED"/>
    <property type="match status" value="1"/>
</dbReference>